<reference evidence="2 3" key="1">
    <citation type="submission" date="2016-10" db="EMBL/GenBank/DDBJ databases">
        <authorList>
            <person name="de Groot N.N."/>
        </authorList>
    </citation>
    <scope>NUCLEOTIDE SEQUENCE [LARGE SCALE GENOMIC DNA]</scope>
    <source>
        <strain evidence="2 3">DSM 8423</strain>
    </source>
</reference>
<organism evidence="2 3">
    <name type="scientific">Syntrophus gentianae</name>
    <dbReference type="NCBI Taxonomy" id="43775"/>
    <lineage>
        <taxon>Bacteria</taxon>
        <taxon>Pseudomonadati</taxon>
        <taxon>Thermodesulfobacteriota</taxon>
        <taxon>Syntrophia</taxon>
        <taxon>Syntrophales</taxon>
        <taxon>Syntrophaceae</taxon>
        <taxon>Syntrophus</taxon>
    </lineage>
</organism>
<evidence type="ECO:0000313" key="2">
    <source>
        <dbReference type="EMBL" id="SEM49075.1"/>
    </source>
</evidence>
<dbReference type="Proteomes" id="UP000198744">
    <property type="component" value="Unassembled WGS sequence"/>
</dbReference>
<feature type="signal peptide" evidence="1">
    <location>
        <begin position="1"/>
        <end position="25"/>
    </location>
</feature>
<keyword evidence="1" id="KW-0732">Signal</keyword>
<keyword evidence="3" id="KW-1185">Reference proteome</keyword>
<dbReference type="AlphaFoldDB" id="A0A1H7YSW2"/>
<protein>
    <submittedName>
        <fullName evidence="2">Uncharacterized protein</fullName>
    </submittedName>
</protein>
<proteinExistence type="predicted"/>
<feature type="chain" id="PRO_5011497266" evidence="1">
    <location>
        <begin position="26"/>
        <end position="138"/>
    </location>
</feature>
<evidence type="ECO:0000313" key="3">
    <source>
        <dbReference type="Proteomes" id="UP000198744"/>
    </source>
</evidence>
<dbReference type="OrthoDB" id="8759039at2"/>
<gene>
    <name evidence="2" type="ORF">SAMN04489760_1182</name>
</gene>
<dbReference type="PROSITE" id="PS51257">
    <property type="entry name" value="PROKAR_LIPOPROTEIN"/>
    <property type="match status" value="1"/>
</dbReference>
<dbReference type="EMBL" id="FOBS01000018">
    <property type="protein sequence ID" value="SEM49075.1"/>
    <property type="molecule type" value="Genomic_DNA"/>
</dbReference>
<sequence length="138" mass="15503">MVKVCRSLLFLVLFFLVCTSPFLLSGCEDKAKEDKLSFSTEYQAVFMANGQVFFGRIENAGGNYPLLKEVYYIGRQASPDGKEVKSILIKRGNEWHGPEYMYINKQHIAVIEPVSPTSRVAQLIKDAKDAKPPAAQQQ</sequence>
<name>A0A1H7YSW2_9BACT</name>
<evidence type="ECO:0000256" key="1">
    <source>
        <dbReference type="SAM" id="SignalP"/>
    </source>
</evidence>
<accession>A0A1H7YSW2</accession>
<dbReference type="RefSeq" id="WP_093883912.1">
    <property type="nucleotide sequence ID" value="NZ_FOBS01000018.1"/>
</dbReference>